<dbReference type="Pfam" id="PF00072">
    <property type="entry name" value="Response_reg"/>
    <property type="match status" value="1"/>
</dbReference>
<dbReference type="InterPro" id="IPR029787">
    <property type="entry name" value="Nucleotide_cyclase"/>
</dbReference>
<dbReference type="SMART" id="SM00267">
    <property type="entry name" value="GGDEF"/>
    <property type="match status" value="1"/>
</dbReference>
<protein>
    <recommendedName>
        <fullName evidence="2">diguanylate cyclase</fullName>
        <ecNumber evidence="2">2.7.7.65</ecNumber>
    </recommendedName>
</protein>
<evidence type="ECO:0000313" key="8">
    <source>
        <dbReference type="Proteomes" id="UP000275281"/>
    </source>
</evidence>
<dbReference type="SUPFAM" id="SSF55073">
    <property type="entry name" value="Nucleotide cyclase"/>
    <property type="match status" value="1"/>
</dbReference>
<dbReference type="CDD" id="cd00156">
    <property type="entry name" value="REC"/>
    <property type="match status" value="1"/>
</dbReference>
<gene>
    <name evidence="7" type="ORF">DRW07_15340</name>
</gene>
<dbReference type="SUPFAM" id="SSF52172">
    <property type="entry name" value="CheY-like"/>
    <property type="match status" value="1"/>
</dbReference>
<evidence type="ECO:0000313" key="7">
    <source>
        <dbReference type="EMBL" id="RPJ65279.1"/>
    </source>
</evidence>
<dbReference type="InterPro" id="IPR043128">
    <property type="entry name" value="Rev_trsase/Diguanyl_cyclase"/>
</dbReference>
<evidence type="ECO:0000259" key="6">
    <source>
        <dbReference type="PROSITE" id="PS50887"/>
    </source>
</evidence>
<dbReference type="InterPro" id="IPR011006">
    <property type="entry name" value="CheY-like_superfamily"/>
</dbReference>
<evidence type="ECO:0000256" key="2">
    <source>
        <dbReference type="ARBA" id="ARBA00012528"/>
    </source>
</evidence>
<dbReference type="AlphaFoldDB" id="A0A3N5Y513"/>
<dbReference type="CDD" id="cd01949">
    <property type="entry name" value="GGDEF"/>
    <property type="match status" value="1"/>
</dbReference>
<dbReference type="OrthoDB" id="9812260at2"/>
<dbReference type="GO" id="GO:0005886">
    <property type="term" value="C:plasma membrane"/>
    <property type="evidence" value="ECO:0007669"/>
    <property type="project" value="TreeGrafter"/>
</dbReference>
<dbReference type="RefSeq" id="WP_124028826.1">
    <property type="nucleotide sequence ID" value="NZ_JBHRSN010000014.1"/>
</dbReference>
<dbReference type="NCBIfam" id="TIGR00254">
    <property type="entry name" value="GGDEF"/>
    <property type="match status" value="1"/>
</dbReference>
<evidence type="ECO:0000259" key="5">
    <source>
        <dbReference type="PROSITE" id="PS50110"/>
    </source>
</evidence>
<comment type="caution">
    <text evidence="7">The sequence shown here is derived from an EMBL/GenBank/DDBJ whole genome shotgun (WGS) entry which is preliminary data.</text>
</comment>
<dbReference type="InterPro" id="IPR000160">
    <property type="entry name" value="GGDEF_dom"/>
</dbReference>
<dbReference type="GO" id="GO:0052621">
    <property type="term" value="F:diguanylate cyclase activity"/>
    <property type="evidence" value="ECO:0007669"/>
    <property type="project" value="UniProtKB-EC"/>
</dbReference>
<dbReference type="FunFam" id="3.30.70.270:FF:000001">
    <property type="entry name" value="Diguanylate cyclase domain protein"/>
    <property type="match status" value="1"/>
</dbReference>
<dbReference type="Pfam" id="PF00990">
    <property type="entry name" value="GGDEF"/>
    <property type="match status" value="1"/>
</dbReference>
<dbReference type="InterPro" id="IPR001789">
    <property type="entry name" value="Sig_transdc_resp-reg_receiver"/>
</dbReference>
<feature type="domain" description="GGDEF" evidence="6">
    <location>
        <begin position="171"/>
        <end position="302"/>
    </location>
</feature>
<dbReference type="PROSITE" id="PS50110">
    <property type="entry name" value="RESPONSE_REGULATORY"/>
    <property type="match status" value="1"/>
</dbReference>
<dbReference type="Gene3D" id="3.30.70.270">
    <property type="match status" value="1"/>
</dbReference>
<dbReference type="GO" id="GO:0000160">
    <property type="term" value="P:phosphorelay signal transduction system"/>
    <property type="evidence" value="ECO:0007669"/>
    <property type="project" value="InterPro"/>
</dbReference>
<dbReference type="GO" id="GO:1902201">
    <property type="term" value="P:negative regulation of bacterial-type flagellum-dependent cell motility"/>
    <property type="evidence" value="ECO:0007669"/>
    <property type="project" value="TreeGrafter"/>
</dbReference>
<evidence type="ECO:0000256" key="1">
    <source>
        <dbReference type="ARBA" id="ARBA00001946"/>
    </source>
</evidence>
<keyword evidence="8" id="KW-1185">Reference proteome</keyword>
<sequence length="302" mass="33883">MVQSQTSELFDSRILIVDDNPSEAAALRQGLVDFENVAVFNSGEDALTYCRTHTPHLIILDAKMPHIDGWTMCRRIREMGLLTRCPIIFLTSCNKEETEIACWESGGTDFLRKPVSPAALNMRVMSHLTTFWHIEISRRLLHTDPLTGLKNRYFYDKHIKEQLAYANRYEGDLALLVIDVDHFKRYNIAYGNEEGDTCLRKIAHILRKAINREPDCICRFGGEEFVIILPATNLIGAMHVGQKIVSAVSEAKLKHSHAPSGVLSVSVGAASFRSLENDACSLIEKAEKQLTLAKESGRNKVA</sequence>
<reference evidence="7 8" key="1">
    <citation type="submission" date="2018-11" db="EMBL/GenBank/DDBJ databases">
        <authorList>
            <person name="Ye M.-Q."/>
            <person name="Du Z.-J."/>
        </authorList>
    </citation>
    <scope>NUCLEOTIDE SEQUENCE [LARGE SCALE GENOMIC DNA]</scope>
    <source>
        <strain evidence="7 8">U0105</strain>
    </source>
</reference>
<comment type="catalytic activity">
    <reaction evidence="3">
        <text>2 GTP = 3',3'-c-di-GMP + 2 diphosphate</text>
        <dbReference type="Rhea" id="RHEA:24898"/>
        <dbReference type="ChEBI" id="CHEBI:33019"/>
        <dbReference type="ChEBI" id="CHEBI:37565"/>
        <dbReference type="ChEBI" id="CHEBI:58805"/>
        <dbReference type="EC" id="2.7.7.65"/>
    </reaction>
</comment>
<dbReference type="Gene3D" id="3.40.50.2300">
    <property type="match status" value="1"/>
</dbReference>
<name>A0A3N5Y513_9ALTE</name>
<accession>A0A3N5Y513</accession>
<feature type="modified residue" description="4-aspartylphosphate" evidence="4">
    <location>
        <position position="61"/>
    </location>
</feature>
<evidence type="ECO:0000256" key="3">
    <source>
        <dbReference type="ARBA" id="ARBA00034247"/>
    </source>
</evidence>
<proteinExistence type="predicted"/>
<dbReference type="PANTHER" id="PTHR45138">
    <property type="entry name" value="REGULATORY COMPONENTS OF SENSORY TRANSDUCTION SYSTEM"/>
    <property type="match status" value="1"/>
</dbReference>
<dbReference type="PANTHER" id="PTHR45138:SF9">
    <property type="entry name" value="DIGUANYLATE CYCLASE DGCM-RELATED"/>
    <property type="match status" value="1"/>
</dbReference>
<organism evidence="7 8">
    <name type="scientific">Alteromonas sediminis</name>
    <dbReference type="NCBI Taxonomy" id="2259342"/>
    <lineage>
        <taxon>Bacteria</taxon>
        <taxon>Pseudomonadati</taxon>
        <taxon>Pseudomonadota</taxon>
        <taxon>Gammaproteobacteria</taxon>
        <taxon>Alteromonadales</taxon>
        <taxon>Alteromonadaceae</taxon>
        <taxon>Alteromonas/Salinimonas group</taxon>
        <taxon>Alteromonas</taxon>
    </lineage>
</organism>
<dbReference type="EMBL" id="RPOK01000005">
    <property type="protein sequence ID" value="RPJ65279.1"/>
    <property type="molecule type" value="Genomic_DNA"/>
</dbReference>
<evidence type="ECO:0000256" key="4">
    <source>
        <dbReference type="PROSITE-ProRule" id="PRU00169"/>
    </source>
</evidence>
<dbReference type="GO" id="GO:0043709">
    <property type="term" value="P:cell adhesion involved in single-species biofilm formation"/>
    <property type="evidence" value="ECO:0007669"/>
    <property type="project" value="TreeGrafter"/>
</dbReference>
<dbReference type="Proteomes" id="UP000275281">
    <property type="component" value="Unassembled WGS sequence"/>
</dbReference>
<feature type="domain" description="Response regulatory" evidence="5">
    <location>
        <begin position="13"/>
        <end position="128"/>
    </location>
</feature>
<dbReference type="SMART" id="SM00448">
    <property type="entry name" value="REC"/>
    <property type="match status" value="1"/>
</dbReference>
<comment type="cofactor">
    <cofactor evidence="1">
        <name>Mg(2+)</name>
        <dbReference type="ChEBI" id="CHEBI:18420"/>
    </cofactor>
</comment>
<dbReference type="EC" id="2.7.7.65" evidence="2"/>
<dbReference type="InterPro" id="IPR050469">
    <property type="entry name" value="Diguanylate_Cyclase"/>
</dbReference>
<dbReference type="PROSITE" id="PS50887">
    <property type="entry name" value="GGDEF"/>
    <property type="match status" value="1"/>
</dbReference>
<keyword evidence="4" id="KW-0597">Phosphoprotein</keyword>